<evidence type="ECO:0000256" key="5">
    <source>
        <dbReference type="ARBA" id="ARBA00022692"/>
    </source>
</evidence>
<gene>
    <name evidence="10" type="ORF">EV645_1939</name>
</gene>
<dbReference type="Gene3D" id="1.10.3730.20">
    <property type="match status" value="1"/>
</dbReference>
<comment type="caution">
    <text evidence="10">The sequence shown here is derived from an EMBL/GenBank/DDBJ whole genome shotgun (WGS) entry which is preliminary data.</text>
</comment>
<dbReference type="Proteomes" id="UP000292027">
    <property type="component" value="Unassembled WGS sequence"/>
</dbReference>
<keyword evidence="4" id="KW-1003">Cell membrane</keyword>
<proteinExistence type="inferred from homology"/>
<feature type="transmembrane region" description="Helical" evidence="8">
    <location>
        <begin position="138"/>
        <end position="155"/>
    </location>
</feature>
<evidence type="ECO:0000256" key="1">
    <source>
        <dbReference type="ARBA" id="ARBA00004651"/>
    </source>
</evidence>
<dbReference type="SUPFAM" id="SSF103481">
    <property type="entry name" value="Multidrug resistance efflux transporter EmrE"/>
    <property type="match status" value="2"/>
</dbReference>
<feature type="transmembrane region" description="Helical" evidence="8">
    <location>
        <begin position="161"/>
        <end position="177"/>
    </location>
</feature>
<feature type="domain" description="EamA" evidence="9">
    <location>
        <begin position="19"/>
        <end position="153"/>
    </location>
</feature>
<feature type="transmembrane region" description="Helical" evidence="8">
    <location>
        <begin position="83"/>
        <end position="102"/>
    </location>
</feature>
<keyword evidence="6 8" id="KW-1133">Transmembrane helix</keyword>
<evidence type="ECO:0000256" key="4">
    <source>
        <dbReference type="ARBA" id="ARBA00022475"/>
    </source>
</evidence>
<dbReference type="InterPro" id="IPR000620">
    <property type="entry name" value="EamA_dom"/>
</dbReference>
<feature type="transmembrane region" description="Helical" evidence="8">
    <location>
        <begin position="20"/>
        <end position="37"/>
    </location>
</feature>
<evidence type="ECO:0000256" key="2">
    <source>
        <dbReference type="ARBA" id="ARBA00007362"/>
    </source>
</evidence>
<comment type="subcellular location">
    <subcellularLocation>
        <location evidence="1">Cell membrane</location>
        <topology evidence="1">Multi-pass membrane protein</topology>
    </subcellularLocation>
</comment>
<feature type="transmembrane region" description="Helical" evidence="8">
    <location>
        <begin position="189"/>
        <end position="209"/>
    </location>
</feature>
<feature type="transmembrane region" description="Helical" evidence="8">
    <location>
        <begin position="254"/>
        <end position="271"/>
    </location>
</feature>
<dbReference type="InterPro" id="IPR004626">
    <property type="entry name" value="RarD"/>
</dbReference>
<evidence type="ECO:0000256" key="6">
    <source>
        <dbReference type="ARBA" id="ARBA00022989"/>
    </source>
</evidence>
<dbReference type="GO" id="GO:0005886">
    <property type="term" value="C:plasma membrane"/>
    <property type="evidence" value="ECO:0007669"/>
    <property type="project" value="UniProtKB-SubCell"/>
</dbReference>
<dbReference type="NCBIfam" id="TIGR00688">
    <property type="entry name" value="rarD"/>
    <property type="match status" value="1"/>
</dbReference>
<organism evidence="10 11">
    <name type="scientific">Kribbella rubisoli</name>
    <dbReference type="NCBI Taxonomy" id="3075929"/>
    <lineage>
        <taxon>Bacteria</taxon>
        <taxon>Bacillati</taxon>
        <taxon>Actinomycetota</taxon>
        <taxon>Actinomycetes</taxon>
        <taxon>Propionibacteriales</taxon>
        <taxon>Kribbellaceae</taxon>
        <taxon>Kribbella</taxon>
    </lineage>
</organism>
<accession>A0A4Q7X9E1</accession>
<comment type="similarity">
    <text evidence="2">Belongs to the EamA transporter family.</text>
</comment>
<dbReference type="Pfam" id="PF00892">
    <property type="entry name" value="EamA"/>
    <property type="match status" value="1"/>
</dbReference>
<dbReference type="EMBL" id="SHKR01000011">
    <property type="protein sequence ID" value="RZU19721.1"/>
    <property type="molecule type" value="Genomic_DNA"/>
</dbReference>
<sequence>MDAAVGRAYADAVPEQRRGFTYGFTAYLIWGLFPLYWKLLDHSGAVELLAHRILWSLITIAILVAVLRKFGRVKALLAEPRRRWPLIAAAFLISVNWGTYIWAVGHGHVVETSLGYFITPLFTVLLGVFVLKEQLRPMQWTALGIAFVAVLGLAIENGKPPWVAIILTLSFGCYGLAKKQAGAGAIEGMAVESGTVAPLAIVAIVVLGLQGHATVTHHGTAYLILVLLTGPITAVPLLLFGAAATRISMTTLGLLNYIAPIMQFICGLLIFHEQMTSMRWAGFGLVWVALALFTFDSMHTRRRTLALERAALTASAI</sequence>
<dbReference type="AlphaFoldDB" id="A0A4Q7X9E1"/>
<keyword evidence="5 8" id="KW-0812">Transmembrane</keyword>
<protein>
    <submittedName>
        <fullName evidence="10">Chloramphenicol-sensitive protein RarD</fullName>
    </submittedName>
</protein>
<feature type="transmembrane region" description="Helical" evidence="8">
    <location>
        <begin position="277"/>
        <end position="295"/>
    </location>
</feature>
<feature type="transmembrane region" description="Helical" evidence="8">
    <location>
        <begin position="221"/>
        <end position="242"/>
    </location>
</feature>
<evidence type="ECO:0000313" key="11">
    <source>
        <dbReference type="Proteomes" id="UP000292027"/>
    </source>
</evidence>
<evidence type="ECO:0000259" key="9">
    <source>
        <dbReference type="Pfam" id="PF00892"/>
    </source>
</evidence>
<dbReference type="InterPro" id="IPR037185">
    <property type="entry name" value="EmrE-like"/>
</dbReference>
<keyword evidence="11" id="KW-1185">Reference proteome</keyword>
<evidence type="ECO:0000313" key="10">
    <source>
        <dbReference type="EMBL" id="RZU19721.1"/>
    </source>
</evidence>
<reference evidence="10 11" key="1">
    <citation type="journal article" date="2015" name="Stand. Genomic Sci.">
        <title>Genomic Encyclopedia of Bacterial and Archaeal Type Strains, Phase III: the genomes of soil and plant-associated and newly described type strains.</title>
        <authorList>
            <person name="Whitman W.B."/>
            <person name="Woyke T."/>
            <person name="Klenk H.P."/>
            <person name="Zhou Y."/>
            <person name="Lilburn T.G."/>
            <person name="Beck B.J."/>
            <person name="De Vos P."/>
            <person name="Vandamme P."/>
            <person name="Eisen J.A."/>
            <person name="Garrity G."/>
            <person name="Hugenholtz P."/>
            <person name="Kyrpides N.C."/>
        </authorList>
    </citation>
    <scope>NUCLEOTIDE SEQUENCE [LARGE SCALE GENOMIC DNA]</scope>
    <source>
        <strain evidence="10 11">VKM Ac-2540</strain>
    </source>
</reference>
<name>A0A4Q7X9E1_9ACTN</name>
<feature type="transmembrane region" description="Helical" evidence="8">
    <location>
        <begin position="49"/>
        <end position="71"/>
    </location>
</feature>
<dbReference type="PANTHER" id="PTHR22911:SF137">
    <property type="entry name" value="SOLUTE CARRIER FAMILY 35 MEMBER G2-RELATED"/>
    <property type="match status" value="1"/>
</dbReference>
<evidence type="ECO:0000256" key="8">
    <source>
        <dbReference type="SAM" id="Phobius"/>
    </source>
</evidence>
<evidence type="ECO:0000256" key="3">
    <source>
        <dbReference type="ARBA" id="ARBA00022448"/>
    </source>
</evidence>
<keyword evidence="3" id="KW-0813">Transport</keyword>
<evidence type="ECO:0000256" key="7">
    <source>
        <dbReference type="ARBA" id="ARBA00023136"/>
    </source>
</evidence>
<dbReference type="PANTHER" id="PTHR22911">
    <property type="entry name" value="ACYL-MALONYL CONDENSING ENZYME-RELATED"/>
    <property type="match status" value="1"/>
</dbReference>
<feature type="transmembrane region" description="Helical" evidence="8">
    <location>
        <begin position="114"/>
        <end position="131"/>
    </location>
</feature>
<keyword evidence="7 8" id="KW-0472">Membrane</keyword>